<accession>A0A232LYL3</accession>
<dbReference type="Gene3D" id="3.30.70.330">
    <property type="match status" value="1"/>
</dbReference>
<keyword evidence="3" id="KW-0539">Nucleus</keyword>
<sequence length="496" mass="54734">MDMIGRVTASLAPTPTVAVVNPPTKKSRTDLDPVESSHEPILKTNATLVADAADAVDTADTSNPVPATLKLKGEPARTIKPRKRAADFLSDDENTEPKVQASQSGAEAETANFSRRKSKKTASDELPIAPKEHASRVDKSKTNGVETKAKNVDAIPDGLGKPSDSEGEQDSDESEDDQTAALITGFESSGDEDASDDQGFDPESPVLTIPNPKKIRRKISRKQKRSTDTVEVPGTVYVGRIPHGFYEHQMRAYFSQFGDITRLRLSRNRVTGRSKHFAFMEFASASVAKIVAETMDNYLLYGHILKCKFVSEDQLHPGIWKGANRRFKKVPWNKIEKKRLEQGKTREQWDQSIKKEQQRRIGQALKAETLGYHLDLPELKMTSEIPSQVKETEAIDASSEEPAIEPAKVLEAFAKDQDEKRHNGFDKQSAQPSKGEKRDRTAFSAATSGNDKPKEGVIAMVPEGELAREATTSTSSKQNNKAKKAKKKKKAKNAQK</sequence>
<dbReference type="SMART" id="SM00360">
    <property type="entry name" value="RRM"/>
    <property type="match status" value="1"/>
</dbReference>
<feature type="region of interest" description="Disordered" evidence="5">
    <location>
        <begin position="1"/>
        <end position="40"/>
    </location>
</feature>
<dbReference type="EMBL" id="NPHW01003696">
    <property type="protein sequence ID" value="OXV09128.1"/>
    <property type="molecule type" value="Genomic_DNA"/>
</dbReference>
<feature type="compositionally biased region" description="Basic residues" evidence="5">
    <location>
        <begin position="480"/>
        <end position="496"/>
    </location>
</feature>
<dbReference type="InterPro" id="IPR035979">
    <property type="entry name" value="RBD_domain_sf"/>
</dbReference>
<feature type="compositionally biased region" description="Basic and acidic residues" evidence="5">
    <location>
        <begin position="27"/>
        <end position="40"/>
    </location>
</feature>
<organism evidence="7 8">
    <name type="scientific">Elaphomyces granulatus</name>
    <dbReference type="NCBI Taxonomy" id="519963"/>
    <lineage>
        <taxon>Eukaryota</taxon>
        <taxon>Fungi</taxon>
        <taxon>Dikarya</taxon>
        <taxon>Ascomycota</taxon>
        <taxon>Pezizomycotina</taxon>
        <taxon>Eurotiomycetes</taxon>
        <taxon>Eurotiomycetidae</taxon>
        <taxon>Eurotiales</taxon>
        <taxon>Elaphomycetaceae</taxon>
        <taxon>Elaphomyces</taxon>
    </lineage>
</organism>
<dbReference type="SUPFAM" id="SSF54928">
    <property type="entry name" value="RNA-binding domain, RBD"/>
    <property type="match status" value="1"/>
</dbReference>
<feature type="region of interest" description="Disordered" evidence="5">
    <location>
        <begin position="417"/>
        <end position="496"/>
    </location>
</feature>
<dbReference type="Proteomes" id="UP000243515">
    <property type="component" value="Unassembled WGS sequence"/>
</dbReference>
<dbReference type="PROSITE" id="PS50102">
    <property type="entry name" value="RRM"/>
    <property type="match status" value="1"/>
</dbReference>
<keyword evidence="2 4" id="KW-0694">RNA-binding</keyword>
<dbReference type="GO" id="GO:0005730">
    <property type="term" value="C:nucleolus"/>
    <property type="evidence" value="ECO:0007669"/>
    <property type="project" value="UniProtKB-SubCell"/>
</dbReference>
<evidence type="ECO:0000256" key="2">
    <source>
        <dbReference type="ARBA" id="ARBA00022884"/>
    </source>
</evidence>
<dbReference type="PANTHER" id="PTHR46754">
    <property type="entry name" value="MKI67 FHA DOMAIN-INTERACTING NUCLEOLAR PHOSPHOPROTEIN"/>
    <property type="match status" value="1"/>
</dbReference>
<feature type="compositionally biased region" description="Low complexity" evidence="5">
    <location>
        <begin position="470"/>
        <end position="479"/>
    </location>
</feature>
<evidence type="ECO:0000256" key="4">
    <source>
        <dbReference type="PROSITE-ProRule" id="PRU00176"/>
    </source>
</evidence>
<evidence type="ECO:0000256" key="3">
    <source>
        <dbReference type="ARBA" id="ARBA00023242"/>
    </source>
</evidence>
<dbReference type="OrthoDB" id="21467at2759"/>
<protein>
    <recommendedName>
        <fullName evidence="6">RRM domain-containing protein</fullName>
    </recommendedName>
</protein>
<evidence type="ECO:0000313" key="8">
    <source>
        <dbReference type="Proteomes" id="UP000243515"/>
    </source>
</evidence>
<keyword evidence="8" id="KW-1185">Reference proteome</keyword>
<reference evidence="7 8" key="1">
    <citation type="journal article" date="2015" name="Environ. Microbiol.">
        <title>Metagenome sequence of Elaphomyces granulatus from sporocarp tissue reveals Ascomycota ectomycorrhizal fingerprints of genome expansion and a Proteobacteria-rich microbiome.</title>
        <authorList>
            <person name="Quandt C.A."/>
            <person name="Kohler A."/>
            <person name="Hesse C.N."/>
            <person name="Sharpton T.J."/>
            <person name="Martin F."/>
            <person name="Spatafora J.W."/>
        </authorList>
    </citation>
    <scope>NUCLEOTIDE SEQUENCE [LARGE SCALE GENOMIC DNA]</scope>
    <source>
        <strain evidence="7 8">OSC145934</strain>
    </source>
</reference>
<evidence type="ECO:0000256" key="5">
    <source>
        <dbReference type="SAM" id="MobiDB-lite"/>
    </source>
</evidence>
<evidence type="ECO:0000313" key="7">
    <source>
        <dbReference type="EMBL" id="OXV09128.1"/>
    </source>
</evidence>
<feature type="compositionally biased region" description="Low complexity" evidence="5">
    <location>
        <begin position="12"/>
        <end position="24"/>
    </location>
</feature>
<dbReference type="Pfam" id="PF00076">
    <property type="entry name" value="RRM_1"/>
    <property type="match status" value="1"/>
</dbReference>
<feature type="region of interest" description="Disordered" evidence="5">
    <location>
        <begin position="56"/>
        <end position="209"/>
    </location>
</feature>
<feature type="domain" description="RRM" evidence="6">
    <location>
        <begin position="234"/>
        <end position="312"/>
    </location>
</feature>
<feature type="compositionally biased region" description="Basic and acidic residues" evidence="5">
    <location>
        <begin position="130"/>
        <end position="151"/>
    </location>
</feature>
<proteinExistence type="predicted"/>
<comment type="subcellular location">
    <subcellularLocation>
        <location evidence="1">Nucleus</location>
        <location evidence="1">Nucleolus</location>
    </subcellularLocation>
</comment>
<feature type="compositionally biased region" description="Acidic residues" evidence="5">
    <location>
        <begin position="165"/>
        <end position="178"/>
    </location>
</feature>
<dbReference type="InterPro" id="IPR000504">
    <property type="entry name" value="RRM_dom"/>
</dbReference>
<evidence type="ECO:0000256" key="1">
    <source>
        <dbReference type="ARBA" id="ARBA00004604"/>
    </source>
</evidence>
<gene>
    <name evidence="7" type="ORF">Egran_03105</name>
</gene>
<dbReference type="InterPro" id="IPR012677">
    <property type="entry name" value="Nucleotide-bd_a/b_plait_sf"/>
</dbReference>
<name>A0A232LYL3_9EURO</name>
<dbReference type="AlphaFoldDB" id="A0A232LYL3"/>
<dbReference type="GO" id="GO:0003723">
    <property type="term" value="F:RNA binding"/>
    <property type="evidence" value="ECO:0007669"/>
    <property type="project" value="UniProtKB-UniRule"/>
</dbReference>
<comment type="caution">
    <text evidence="7">The sequence shown here is derived from an EMBL/GenBank/DDBJ whole genome shotgun (WGS) entry which is preliminary data.</text>
</comment>
<dbReference type="CDD" id="cd12307">
    <property type="entry name" value="RRM_NIFK_like"/>
    <property type="match status" value="1"/>
</dbReference>
<evidence type="ECO:0000259" key="6">
    <source>
        <dbReference type="PROSITE" id="PS50102"/>
    </source>
</evidence>
<feature type="compositionally biased region" description="Acidic residues" evidence="5">
    <location>
        <begin position="189"/>
        <end position="200"/>
    </location>
</feature>